<accession>A0ABN6XDW4</accession>
<dbReference type="SUPFAM" id="SSF52425">
    <property type="entry name" value="Cryptochrome/photolyase, N-terminal domain"/>
    <property type="match status" value="1"/>
</dbReference>
<evidence type="ECO:0000256" key="6">
    <source>
        <dbReference type="SAM" id="MobiDB-lite"/>
    </source>
</evidence>
<gene>
    <name evidence="8" type="primary">phrB</name>
    <name evidence="8" type="ORF">GCM10025865_23300</name>
</gene>
<dbReference type="PROSITE" id="PS51645">
    <property type="entry name" value="PHR_CRY_ALPHA_BETA"/>
    <property type="match status" value="1"/>
</dbReference>
<dbReference type="Proteomes" id="UP001321475">
    <property type="component" value="Chromosome"/>
</dbReference>
<dbReference type="PROSITE" id="PS00691">
    <property type="entry name" value="DNA_PHOTOLYASES_1_2"/>
    <property type="match status" value="1"/>
</dbReference>
<dbReference type="InterPro" id="IPR005101">
    <property type="entry name" value="Cryptochr/Photolyase_FAD-bd"/>
</dbReference>
<evidence type="ECO:0000256" key="4">
    <source>
        <dbReference type="ARBA" id="ARBA00022991"/>
    </source>
</evidence>
<dbReference type="PRINTS" id="PR00147">
    <property type="entry name" value="DNAPHOTLYASE"/>
</dbReference>
<dbReference type="Pfam" id="PF03441">
    <property type="entry name" value="FAD_binding_7"/>
    <property type="match status" value="1"/>
</dbReference>
<keyword evidence="9" id="KW-1185">Reference proteome</keyword>
<dbReference type="SUPFAM" id="SSF48173">
    <property type="entry name" value="Cryptochrome/photolyase FAD-binding domain"/>
    <property type="match status" value="1"/>
</dbReference>
<feature type="domain" description="Photolyase/cryptochrome alpha/beta" evidence="7">
    <location>
        <begin position="32"/>
        <end position="160"/>
    </location>
</feature>
<dbReference type="Gene3D" id="1.25.40.80">
    <property type="match status" value="1"/>
</dbReference>
<dbReference type="InterPro" id="IPR006050">
    <property type="entry name" value="DNA_photolyase_N"/>
</dbReference>
<dbReference type="Gene3D" id="1.10.579.10">
    <property type="entry name" value="DNA Cyclobutane Dipyrimidine Photolyase, subunit A, domain 3"/>
    <property type="match status" value="1"/>
</dbReference>
<reference evidence="9" key="1">
    <citation type="journal article" date="2019" name="Int. J. Syst. Evol. Microbiol.">
        <title>The Global Catalogue of Microorganisms (GCM) 10K type strain sequencing project: providing services to taxonomists for standard genome sequencing and annotation.</title>
        <authorList>
            <consortium name="The Broad Institute Genomics Platform"/>
            <consortium name="The Broad Institute Genome Sequencing Center for Infectious Disease"/>
            <person name="Wu L."/>
            <person name="Ma J."/>
        </authorList>
    </citation>
    <scope>NUCLEOTIDE SEQUENCE [LARGE SCALE GENOMIC DNA]</scope>
    <source>
        <strain evidence="9">NBRC 108565</strain>
    </source>
</reference>
<evidence type="ECO:0000256" key="3">
    <source>
        <dbReference type="ARBA" id="ARBA00022827"/>
    </source>
</evidence>
<organism evidence="8 9">
    <name type="scientific">Paraoerskovia sediminicola</name>
    <dbReference type="NCBI Taxonomy" id="1138587"/>
    <lineage>
        <taxon>Bacteria</taxon>
        <taxon>Bacillati</taxon>
        <taxon>Actinomycetota</taxon>
        <taxon>Actinomycetes</taxon>
        <taxon>Micrococcales</taxon>
        <taxon>Cellulomonadaceae</taxon>
        <taxon>Paraoerskovia</taxon>
    </lineage>
</organism>
<dbReference type="InterPro" id="IPR018394">
    <property type="entry name" value="DNA_photolyase_1_CS_C"/>
</dbReference>
<dbReference type="PANTHER" id="PTHR11455">
    <property type="entry name" value="CRYPTOCHROME"/>
    <property type="match status" value="1"/>
</dbReference>
<dbReference type="PANTHER" id="PTHR11455:SF9">
    <property type="entry name" value="CRYPTOCHROME CIRCADIAN CLOCK 5 ISOFORM X1"/>
    <property type="match status" value="1"/>
</dbReference>
<evidence type="ECO:0000256" key="5">
    <source>
        <dbReference type="RuleBase" id="RU004182"/>
    </source>
</evidence>
<dbReference type="EMBL" id="AP027729">
    <property type="protein sequence ID" value="BDZ43031.1"/>
    <property type="molecule type" value="Genomic_DNA"/>
</dbReference>
<name>A0ABN6XDW4_9CELL</name>
<dbReference type="InterPro" id="IPR036134">
    <property type="entry name" value="Crypto/Photolyase_FAD-like_sf"/>
</dbReference>
<dbReference type="Pfam" id="PF00875">
    <property type="entry name" value="DNA_photolyase"/>
    <property type="match status" value="1"/>
</dbReference>
<protein>
    <submittedName>
        <fullName evidence="8">Deoxyribodipyrimidine photo-lyase</fullName>
    </submittedName>
</protein>
<evidence type="ECO:0000313" key="9">
    <source>
        <dbReference type="Proteomes" id="UP001321475"/>
    </source>
</evidence>
<evidence type="ECO:0000256" key="2">
    <source>
        <dbReference type="ARBA" id="ARBA00022630"/>
    </source>
</evidence>
<sequence length="498" mass="54560">MRSTPSSLLMGKLWHQCPAAATGTANYRGAVPTSICWFRRDLRLADHPALVAAVEAARADGSDVVPLYVIDPALWRTAGANRLAYLAASLRALDRSVGGRLVVRHGDAVDVVPAVAREVGAREVHVSASHEPYGRRRDRATESALAADGASLRSIGSPYAVSPGRVRKADGEPYQVFTPFRGAWLDHGWRDPAPHPRSVPWATLPSDGVPDAPETGADLPEAGEAAARARWREFLDDGLAGYASGRDLPAHDDTSRLSVHLRWGEIHPRTLLADLAEVGRSAGRGSGAPSSDDVATFRSQLAWRDFHADVLHHHPSATARSLRAVLPDDAWATGTDEEERLAVWAAGRTGYPLVDAGMRQLVATGWMHNRVRMVVASFLVKDLHVRWQRGAEHFMAHLVDGDIAQNQLNWQWVAGTGRDAAPYFRVFNPVTQGLRFDPDGEYVRRWVPELRHLDGTAAHEPWKVGPSLFASDDSYPERVVDHAVERRATLDDLHRGRG</sequence>
<keyword evidence="3 5" id="KW-0274">FAD</keyword>
<feature type="region of interest" description="Disordered" evidence="6">
    <location>
        <begin position="196"/>
        <end position="215"/>
    </location>
</feature>
<evidence type="ECO:0000259" key="7">
    <source>
        <dbReference type="PROSITE" id="PS51645"/>
    </source>
</evidence>
<dbReference type="InterPro" id="IPR014729">
    <property type="entry name" value="Rossmann-like_a/b/a_fold"/>
</dbReference>
<evidence type="ECO:0000313" key="8">
    <source>
        <dbReference type="EMBL" id="BDZ43031.1"/>
    </source>
</evidence>
<dbReference type="Gene3D" id="3.40.50.620">
    <property type="entry name" value="HUPs"/>
    <property type="match status" value="1"/>
</dbReference>
<comment type="similarity">
    <text evidence="5">Belongs to the DNA photolyase family.</text>
</comment>
<keyword evidence="4 5" id="KW-0157">Chromophore</keyword>
<comment type="cofactor">
    <cofactor evidence="1">
        <name>FAD</name>
        <dbReference type="ChEBI" id="CHEBI:57692"/>
    </cofactor>
</comment>
<proteinExistence type="inferred from homology"/>
<dbReference type="InterPro" id="IPR002081">
    <property type="entry name" value="Cryptochrome/DNA_photolyase_1"/>
</dbReference>
<evidence type="ECO:0000256" key="1">
    <source>
        <dbReference type="ARBA" id="ARBA00001974"/>
    </source>
</evidence>
<dbReference type="PROSITE" id="PS00394">
    <property type="entry name" value="DNA_PHOTOLYASES_1_1"/>
    <property type="match status" value="1"/>
</dbReference>
<dbReference type="InterPro" id="IPR036155">
    <property type="entry name" value="Crypto/Photolyase_N_sf"/>
</dbReference>
<keyword evidence="2 5" id="KW-0285">Flavoprotein</keyword>